<evidence type="ECO:0000256" key="1">
    <source>
        <dbReference type="ARBA" id="ARBA00022617"/>
    </source>
</evidence>
<dbReference type="GO" id="GO:0009055">
    <property type="term" value="F:electron transfer activity"/>
    <property type="evidence" value="ECO:0007669"/>
    <property type="project" value="InterPro"/>
</dbReference>
<dbReference type="Gene3D" id="1.10.760.10">
    <property type="entry name" value="Cytochrome c-like domain"/>
    <property type="match status" value="1"/>
</dbReference>
<evidence type="ECO:0000256" key="5">
    <source>
        <dbReference type="SAM" id="SignalP"/>
    </source>
</evidence>
<gene>
    <name evidence="7" type="ORF">SAMN05444581_11657</name>
</gene>
<reference evidence="7 8" key="1">
    <citation type="submission" date="2016-10" db="EMBL/GenBank/DDBJ databases">
        <authorList>
            <person name="de Groot N.N."/>
        </authorList>
    </citation>
    <scope>NUCLEOTIDE SEQUENCE [LARGE SCALE GENOMIC DNA]</scope>
    <source>
        <strain evidence="7 8">NE2</strain>
    </source>
</reference>
<feature type="chain" id="PRO_5011785027" description="Cytochrome c domain-containing protein" evidence="5">
    <location>
        <begin position="21"/>
        <end position="124"/>
    </location>
</feature>
<keyword evidence="8" id="KW-1185">Reference proteome</keyword>
<dbReference type="PROSITE" id="PS51257">
    <property type="entry name" value="PROKAR_LIPOPROTEIN"/>
    <property type="match status" value="1"/>
</dbReference>
<keyword evidence="2 4" id="KW-0479">Metal-binding</keyword>
<dbReference type="GO" id="GO:0046872">
    <property type="term" value="F:metal ion binding"/>
    <property type="evidence" value="ECO:0007669"/>
    <property type="project" value="UniProtKB-KW"/>
</dbReference>
<evidence type="ECO:0000256" key="2">
    <source>
        <dbReference type="ARBA" id="ARBA00022723"/>
    </source>
</evidence>
<dbReference type="AlphaFoldDB" id="A0A1I4BT32"/>
<dbReference type="GO" id="GO:0020037">
    <property type="term" value="F:heme binding"/>
    <property type="evidence" value="ECO:0007669"/>
    <property type="project" value="InterPro"/>
</dbReference>
<dbReference type="EMBL" id="FOSN01000016">
    <property type="protein sequence ID" value="SFK71703.1"/>
    <property type="molecule type" value="Genomic_DNA"/>
</dbReference>
<feature type="domain" description="Cytochrome c" evidence="6">
    <location>
        <begin position="21"/>
        <end position="124"/>
    </location>
</feature>
<evidence type="ECO:0000256" key="4">
    <source>
        <dbReference type="PROSITE-ProRule" id="PRU00433"/>
    </source>
</evidence>
<evidence type="ECO:0000259" key="6">
    <source>
        <dbReference type="PROSITE" id="PS51007"/>
    </source>
</evidence>
<evidence type="ECO:0000256" key="3">
    <source>
        <dbReference type="ARBA" id="ARBA00023004"/>
    </source>
</evidence>
<name>A0A1I4BT32_9HYPH</name>
<keyword evidence="1 4" id="KW-0349">Heme</keyword>
<dbReference type="InterPro" id="IPR009056">
    <property type="entry name" value="Cyt_c-like_dom"/>
</dbReference>
<proteinExistence type="predicted"/>
<organism evidence="7 8">
    <name type="scientific">Methylocapsa palsarum</name>
    <dbReference type="NCBI Taxonomy" id="1612308"/>
    <lineage>
        <taxon>Bacteria</taxon>
        <taxon>Pseudomonadati</taxon>
        <taxon>Pseudomonadota</taxon>
        <taxon>Alphaproteobacteria</taxon>
        <taxon>Hyphomicrobiales</taxon>
        <taxon>Beijerinckiaceae</taxon>
        <taxon>Methylocapsa</taxon>
    </lineage>
</organism>
<dbReference type="STRING" id="1612308.SAMN05444581_11657"/>
<dbReference type="PROSITE" id="PS51007">
    <property type="entry name" value="CYTC"/>
    <property type="match status" value="1"/>
</dbReference>
<keyword evidence="3 4" id="KW-0408">Iron</keyword>
<dbReference type="Proteomes" id="UP000198755">
    <property type="component" value="Unassembled WGS sequence"/>
</dbReference>
<evidence type="ECO:0000313" key="8">
    <source>
        <dbReference type="Proteomes" id="UP000198755"/>
    </source>
</evidence>
<protein>
    <recommendedName>
        <fullName evidence="6">Cytochrome c domain-containing protein</fullName>
    </recommendedName>
</protein>
<dbReference type="SUPFAM" id="SSF46626">
    <property type="entry name" value="Cytochrome c"/>
    <property type="match status" value="1"/>
</dbReference>
<keyword evidence="5" id="KW-0732">Signal</keyword>
<sequence>MKLLMYFSGAILMLQGCAFAKDPDLGIIEYKSKCALCHGYDDKGDGPFAKQLKTKPSDLTLLAKNNGGVFPDDIQEKVDGRKDVDAHGPRDMPVWGNRPVRAGEFGQKTRMKALIDYLVRIQTK</sequence>
<evidence type="ECO:0000313" key="7">
    <source>
        <dbReference type="EMBL" id="SFK71703.1"/>
    </source>
</evidence>
<feature type="signal peptide" evidence="5">
    <location>
        <begin position="1"/>
        <end position="20"/>
    </location>
</feature>
<accession>A0A1I4BT32</accession>
<dbReference type="InterPro" id="IPR036909">
    <property type="entry name" value="Cyt_c-like_dom_sf"/>
</dbReference>